<dbReference type="PANTHER" id="PTHR48100:SF51">
    <property type="entry name" value="PHOSPHOGLYCERATE MUTASE"/>
    <property type="match status" value="1"/>
</dbReference>
<dbReference type="Proteomes" id="UP000019494">
    <property type="component" value="Unassembled WGS sequence"/>
</dbReference>
<dbReference type="InterPro" id="IPR029033">
    <property type="entry name" value="His_PPase_superfam"/>
</dbReference>
<organism evidence="1 2">
    <name type="scientific">Intrasporangium chromatireducens Q5-1</name>
    <dbReference type="NCBI Taxonomy" id="584657"/>
    <lineage>
        <taxon>Bacteria</taxon>
        <taxon>Bacillati</taxon>
        <taxon>Actinomycetota</taxon>
        <taxon>Actinomycetes</taxon>
        <taxon>Micrococcales</taxon>
        <taxon>Intrasporangiaceae</taxon>
        <taxon>Intrasporangium</taxon>
    </lineage>
</organism>
<dbReference type="PATRIC" id="fig|584657.3.peg.2701"/>
<gene>
    <name evidence="1" type="ORF">N864_04925</name>
</gene>
<evidence type="ECO:0000313" key="2">
    <source>
        <dbReference type="Proteomes" id="UP000019494"/>
    </source>
</evidence>
<dbReference type="Pfam" id="PF00300">
    <property type="entry name" value="His_Phos_1"/>
    <property type="match status" value="1"/>
</dbReference>
<dbReference type="AlphaFoldDB" id="W9GH37"/>
<evidence type="ECO:0000313" key="1">
    <source>
        <dbReference type="EMBL" id="EWT05400.1"/>
    </source>
</evidence>
<dbReference type="OrthoDB" id="3215466at2"/>
<accession>W9GH37</accession>
<reference evidence="2" key="1">
    <citation type="submission" date="2013-08" db="EMBL/GenBank/DDBJ databases">
        <title>Intrasporangium oryzae NRRL B-24470.</title>
        <authorList>
            <person name="Liu H."/>
            <person name="Wang G."/>
        </authorList>
    </citation>
    <scope>NUCLEOTIDE SEQUENCE [LARGE SCALE GENOMIC DNA]</scope>
    <source>
        <strain evidence="2">Q5-1</strain>
    </source>
</reference>
<dbReference type="PANTHER" id="PTHR48100">
    <property type="entry name" value="BROAD-SPECIFICITY PHOSPHATASE YOR283W-RELATED"/>
    <property type="match status" value="1"/>
</dbReference>
<dbReference type="InterPro" id="IPR013078">
    <property type="entry name" value="His_Pase_superF_clade-1"/>
</dbReference>
<dbReference type="Gene3D" id="3.40.50.1240">
    <property type="entry name" value="Phosphoglycerate mutase-like"/>
    <property type="match status" value="1"/>
</dbReference>
<dbReference type="CDD" id="cd07067">
    <property type="entry name" value="HP_PGM_like"/>
    <property type="match status" value="1"/>
</dbReference>
<protein>
    <recommendedName>
        <fullName evidence="3">Fructose-2,6-bisphosphatase</fullName>
    </recommendedName>
</protein>
<dbReference type="InterPro" id="IPR050275">
    <property type="entry name" value="PGM_Phosphatase"/>
</dbReference>
<sequence>MTGSPSQPTPPARSGPTRTVVHLMRHGEVDNPGGVLYGRLPGYVLSELGREMAETVAAHLEPNDITRVVASPLERAQQTARPIAASHGLAVDTDERLIEAANHFEGRAFTKTSLLDPRHWPKVLNVTKPSWGEAYEAIAERMLAAVADARSAAYGHETVLVSHQLPIWTVRNRLEGRRLWHDPRRRECSLASLTSLHYVDDELESIAYSEPAGALLARATKSVGA</sequence>
<dbReference type="GO" id="GO:0005737">
    <property type="term" value="C:cytoplasm"/>
    <property type="evidence" value="ECO:0007669"/>
    <property type="project" value="TreeGrafter"/>
</dbReference>
<dbReference type="SUPFAM" id="SSF53254">
    <property type="entry name" value="Phosphoglycerate mutase-like"/>
    <property type="match status" value="1"/>
</dbReference>
<keyword evidence="2" id="KW-1185">Reference proteome</keyword>
<comment type="caution">
    <text evidence="1">The sequence shown here is derived from an EMBL/GenBank/DDBJ whole genome shotgun (WGS) entry which is preliminary data.</text>
</comment>
<dbReference type="EMBL" id="AWQS01000116">
    <property type="protein sequence ID" value="EWT05400.1"/>
    <property type="molecule type" value="Genomic_DNA"/>
</dbReference>
<proteinExistence type="predicted"/>
<dbReference type="GO" id="GO:0016791">
    <property type="term" value="F:phosphatase activity"/>
    <property type="evidence" value="ECO:0007669"/>
    <property type="project" value="TreeGrafter"/>
</dbReference>
<name>W9GH37_9MICO</name>
<dbReference type="RefSeq" id="WP_051518564.1">
    <property type="nucleotide sequence ID" value="NZ_AWQS01000116.1"/>
</dbReference>
<evidence type="ECO:0008006" key="3">
    <source>
        <dbReference type="Google" id="ProtNLM"/>
    </source>
</evidence>
<dbReference type="SMART" id="SM00855">
    <property type="entry name" value="PGAM"/>
    <property type="match status" value="1"/>
</dbReference>